<name>A0A7H8QV01_TALRU</name>
<keyword evidence="4" id="KW-1185">Reference proteome</keyword>
<dbReference type="Proteomes" id="UP000509510">
    <property type="component" value="Chromosome III"/>
</dbReference>
<sequence>MADYSSYGEPSAEWLKFANSGFLKPPPAELTLNERRDYLNESRAKLHDEIYGPFKGDIDIFNIDIPSPDGSPIQTRLYTLTRSPLNRNSPLIIHLHSGGWHLGNLKTEDAFCAYLCTLLAEKHASGYAVLHVNYRHTPEYHFPTQLDDVYTVFEYLADNAALARSMWGIDSKRIILSGTSSGAHLAVGCAILNVQRMKLSPETQADKRIKGLVLTCPPTVHPDLFPYHLVRNKETSSHVQNANEPLLGMDRTRLFWGLFLSASREEKKAAWSERITDVLISPLTSKVGVFDARLWPMTCFHVAGMDILRDEGLLFEKKLKSNGVKTRLHVYPGFPHAFNMLPQLEESKRWMVNLVEDILSIPSN</sequence>
<protein>
    <recommendedName>
        <fullName evidence="2">Alpha/beta hydrolase fold-3 domain-containing protein</fullName>
    </recommendedName>
</protein>
<keyword evidence="1" id="KW-0378">Hydrolase</keyword>
<dbReference type="GeneID" id="55992462"/>
<feature type="domain" description="Alpha/beta hydrolase fold-3" evidence="2">
    <location>
        <begin position="92"/>
        <end position="339"/>
    </location>
</feature>
<evidence type="ECO:0000259" key="2">
    <source>
        <dbReference type="Pfam" id="PF07859"/>
    </source>
</evidence>
<dbReference type="Pfam" id="PF07859">
    <property type="entry name" value="Abhydrolase_3"/>
    <property type="match status" value="1"/>
</dbReference>
<dbReference type="GO" id="GO:0016787">
    <property type="term" value="F:hydrolase activity"/>
    <property type="evidence" value="ECO:0007669"/>
    <property type="project" value="UniProtKB-KW"/>
</dbReference>
<dbReference type="Gene3D" id="3.40.50.1820">
    <property type="entry name" value="alpha/beta hydrolase"/>
    <property type="match status" value="1"/>
</dbReference>
<organism evidence="3 4">
    <name type="scientific">Talaromyces rugulosus</name>
    <name type="common">Penicillium rugulosum</name>
    <dbReference type="NCBI Taxonomy" id="121627"/>
    <lineage>
        <taxon>Eukaryota</taxon>
        <taxon>Fungi</taxon>
        <taxon>Dikarya</taxon>
        <taxon>Ascomycota</taxon>
        <taxon>Pezizomycotina</taxon>
        <taxon>Eurotiomycetes</taxon>
        <taxon>Eurotiomycetidae</taxon>
        <taxon>Eurotiales</taxon>
        <taxon>Trichocomaceae</taxon>
        <taxon>Talaromyces</taxon>
        <taxon>Talaromyces sect. Islandici</taxon>
    </lineage>
</organism>
<dbReference type="InterPro" id="IPR013094">
    <property type="entry name" value="AB_hydrolase_3"/>
</dbReference>
<dbReference type="EMBL" id="CP055900">
    <property type="protein sequence ID" value="QKX57844.1"/>
    <property type="molecule type" value="Genomic_DNA"/>
</dbReference>
<dbReference type="InterPro" id="IPR029058">
    <property type="entry name" value="AB_hydrolase_fold"/>
</dbReference>
<dbReference type="InterPro" id="IPR050300">
    <property type="entry name" value="GDXG_lipolytic_enzyme"/>
</dbReference>
<evidence type="ECO:0000256" key="1">
    <source>
        <dbReference type="ARBA" id="ARBA00022801"/>
    </source>
</evidence>
<dbReference type="AlphaFoldDB" id="A0A7H8QV01"/>
<dbReference type="PANTHER" id="PTHR48081">
    <property type="entry name" value="AB HYDROLASE SUPERFAMILY PROTEIN C4A8.06C"/>
    <property type="match status" value="1"/>
</dbReference>
<dbReference type="PANTHER" id="PTHR48081:SF8">
    <property type="entry name" value="ALPHA_BETA HYDROLASE FOLD-3 DOMAIN-CONTAINING PROTEIN-RELATED"/>
    <property type="match status" value="1"/>
</dbReference>
<reference evidence="4" key="1">
    <citation type="submission" date="2020-06" db="EMBL/GenBank/DDBJ databases">
        <title>A chromosome-scale genome assembly of Talaromyces rugulosus W13939.</title>
        <authorList>
            <person name="Wang B."/>
            <person name="Guo L."/>
            <person name="Ye K."/>
            <person name="Wang L."/>
        </authorList>
    </citation>
    <scope>NUCLEOTIDE SEQUENCE [LARGE SCALE GENOMIC DNA]</scope>
    <source>
        <strain evidence="4">W13939</strain>
    </source>
</reference>
<accession>A0A7H8QV01</accession>
<evidence type="ECO:0000313" key="4">
    <source>
        <dbReference type="Proteomes" id="UP000509510"/>
    </source>
</evidence>
<gene>
    <name evidence="3" type="ORF">TRUGW13939_04964</name>
</gene>
<dbReference type="SUPFAM" id="SSF53474">
    <property type="entry name" value="alpha/beta-Hydrolases"/>
    <property type="match status" value="1"/>
</dbReference>
<dbReference type="KEGG" id="trg:TRUGW13939_04964"/>
<evidence type="ECO:0000313" key="3">
    <source>
        <dbReference type="EMBL" id="QKX57844.1"/>
    </source>
</evidence>
<proteinExistence type="predicted"/>
<dbReference type="OrthoDB" id="408631at2759"/>
<dbReference type="RefSeq" id="XP_035344022.1">
    <property type="nucleotide sequence ID" value="XM_035488129.1"/>
</dbReference>